<dbReference type="EMBL" id="AP017624">
    <property type="protein sequence ID" value="BAV42214.1"/>
    <property type="molecule type" value="Genomic_DNA"/>
</dbReference>
<dbReference type="InterPro" id="IPR009297">
    <property type="entry name" value="DUF952"/>
</dbReference>
<name>A0A1B4Y565_MYCUL</name>
<sequence>MSATVGSLVHMCGAEEWLHARHHGCITPQPGAEFIHLSTPEQVHLPSNRLFHGRPDLVLLHIDPAALQSPVRWEPGVPTDPASMLFPHLYGPLPVQAVVGVTAYRPGPDGTFGSVSGLGCPPGDCT</sequence>
<evidence type="ECO:0008006" key="3">
    <source>
        <dbReference type="Google" id="ProtNLM"/>
    </source>
</evidence>
<dbReference type="SUPFAM" id="SSF56399">
    <property type="entry name" value="ADP-ribosylation"/>
    <property type="match status" value="1"/>
</dbReference>
<dbReference type="AlphaFoldDB" id="A0A1B4Y565"/>
<evidence type="ECO:0000313" key="2">
    <source>
        <dbReference type="Proteomes" id="UP000218067"/>
    </source>
</evidence>
<dbReference type="Gene3D" id="3.20.170.20">
    <property type="entry name" value="Protein of unknown function DUF952"/>
    <property type="match status" value="1"/>
</dbReference>
<dbReference type="Pfam" id="PF06108">
    <property type="entry name" value="DUF952"/>
    <property type="match status" value="1"/>
</dbReference>
<proteinExistence type="predicted"/>
<dbReference type="RefSeq" id="WP_096371158.1">
    <property type="nucleotide sequence ID" value="NZ_AP017624.1"/>
</dbReference>
<gene>
    <name evidence="1" type="ORF">SHTP_3164</name>
</gene>
<reference evidence="1 2" key="1">
    <citation type="submission" date="2016-08" db="EMBL/GenBank/DDBJ databases">
        <title>Complete genome sequence of Mycobacterium shinshuense, a subspecies of M. ulcerans.</title>
        <authorList>
            <person name="Yoshida M."/>
            <person name="Ogura Y."/>
            <person name="Hayashi T."/>
            <person name="Hoshino Y."/>
        </authorList>
    </citation>
    <scope>NUCLEOTIDE SEQUENCE [LARGE SCALE GENOMIC DNA]</scope>
    <source>
        <strain evidence="2">ATCC 33728</strain>
    </source>
</reference>
<evidence type="ECO:0000313" key="1">
    <source>
        <dbReference type="EMBL" id="BAV42214.1"/>
    </source>
</evidence>
<dbReference type="GeneID" id="93437754"/>
<protein>
    <recommendedName>
        <fullName evidence="3">Glutathione S-transferase</fullName>
    </recommendedName>
</protein>
<dbReference type="PANTHER" id="PTHR34129:SF1">
    <property type="entry name" value="DUF952 DOMAIN-CONTAINING PROTEIN"/>
    <property type="match status" value="1"/>
</dbReference>
<dbReference type="Proteomes" id="UP000218067">
    <property type="component" value="Chromosome"/>
</dbReference>
<organism evidence="1 2">
    <name type="scientific">Mycobacterium ulcerans subsp. shinshuense</name>
    <dbReference type="NCBI Taxonomy" id="1124626"/>
    <lineage>
        <taxon>Bacteria</taxon>
        <taxon>Bacillati</taxon>
        <taxon>Actinomycetota</taxon>
        <taxon>Actinomycetes</taxon>
        <taxon>Mycobacteriales</taxon>
        <taxon>Mycobacteriaceae</taxon>
        <taxon>Mycobacterium</taxon>
        <taxon>Mycobacterium ulcerans group</taxon>
    </lineage>
</organism>
<dbReference type="PANTHER" id="PTHR34129">
    <property type="entry name" value="BLR1139 PROTEIN"/>
    <property type="match status" value="1"/>
</dbReference>
<accession>A0A1B4Y565</accession>